<proteinExistence type="predicted"/>
<dbReference type="EMBL" id="CP069102">
    <property type="protein sequence ID" value="QSS50014.1"/>
    <property type="molecule type" value="Genomic_DNA"/>
</dbReference>
<evidence type="ECO:0000313" key="2">
    <source>
        <dbReference type="Proteomes" id="UP000663419"/>
    </source>
</evidence>
<sequence length="70" mass="7918">MRWKAGVPKPLQRSHIPILKMPYHQKMAASLPQGRRYSQAQTRNFASMFQKSECGLLSLGTSSTIRGFLP</sequence>
<accession>A0A8A1LC34</accession>
<name>A0A8A1LC34_AJEC8</name>
<dbReference type="VEuPathDB" id="FungiDB:I7I53_10559"/>
<evidence type="ECO:0000313" key="1">
    <source>
        <dbReference type="EMBL" id="QSS50014.1"/>
    </source>
</evidence>
<reference evidence="1" key="1">
    <citation type="submission" date="2021-01" db="EMBL/GenBank/DDBJ databases">
        <title>Chromosome-level genome assembly of a human fungal pathogen reveals clustering of transcriptionally co-regulated genes.</title>
        <authorList>
            <person name="Voorhies M."/>
            <person name="Cohen S."/>
            <person name="Shea T.P."/>
            <person name="Petrus S."/>
            <person name="Munoz J.F."/>
            <person name="Poplawski S."/>
            <person name="Goldman W.E."/>
            <person name="Michael T."/>
            <person name="Cuomo C.A."/>
            <person name="Sil A."/>
            <person name="Beyhan S."/>
        </authorList>
    </citation>
    <scope>NUCLEOTIDE SEQUENCE</scope>
    <source>
        <strain evidence="1">H88</strain>
    </source>
</reference>
<gene>
    <name evidence="1" type="ORF">I7I53_10559</name>
</gene>
<protein>
    <submittedName>
        <fullName evidence="1">Uncharacterized protein</fullName>
    </submittedName>
</protein>
<dbReference type="Proteomes" id="UP000663419">
    <property type="component" value="Chromosome 1"/>
</dbReference>
<dbReference type="AlphaFoldDB" id="A0A8A1LC34"/>
<organism evidence="1 2">
    <name type="scientific">Ajellomyces capsulatus (strain H88)</name>
    <name type="common">Darling's disease fungus</name>
    <name type="synonym">Histoplasma capsulatum</name>
    <dbReference type="NCBI Taxonomy" id="544711"/>
    <lineage>
        <taxon>Eukaryota</taxon>
        <taxon>Fungi</taxon>
        <taxon>Dikarya</taxon>
        <taxon>Ascomycota</taxon>
        <taxon>Pezizomycotina</taxon>
        <taxon>Eurotiomycetes</taxon>
        <taxon>Eurotiomycetidae</taxon>
        <taxon>Onygenales</taxon>
        <taxon>Ajellomycetaceae</taxon>
        <taxon>Histoplasma</taxon>
    </lineage>
</organism>